<sequence length="219" mass="25235">MVAYPKKVGLPTIRRDFGPCHAEVTLSDRARAYCCKEDTRVPGTGFEFGQLACQRNAEVDWDAIRDAAKLSDLSGVPADIYVRCYNQLRRIGQDHLQPIGMERTCNVFWGRTGTGKSRRAWEEAGMDAYPKDPNTKFWDGYRNHEHVVIDEFRGIINVSNLLRWLDRYPVIVEVKGSSVVFCARTVWITSNLDPRLWYPEADEETKDALMRRLTVTRFQ</sequence>
<dbReference type="SUPFAM" id="SSF52540">
    <property type="entry name" value="P-loop containing nucleoside triphosphate hydrolases"/>
    <property type="match status" value="1"/>
</dbReference>
<organism evidence="5">
    <name type="scientific">Cressdnaviricota sp</name>
    <dbReference type="NCBI Taxonomy" id="2748378"/>
    <lineage>
        <taxon>Viruses</taxon>
        <taxon>Monodnaviria</taxon>
        <taxon>Shotokuvirae</taxon>
        <taxon>Cressdnaviricota</taxon>
    </lineage>
</organism>
<reference evidence="5" key="1">
    <citation type="submission" date="2020-01" db="EMBL/GenBank/DDBJ databases">
        <title>Novel CRESS-DNA virus.</title>
        <authorList>
            <person name="Liu Q."/>
            <person name="Shan T."/>
            <person name="Yang S."/>
            <person name="Zhang W."/>
        </authorList>
    </citation>
    <scope>NUCLEOTIDE SEQUENCE</scope>
    <source>
        <strain evidence="5">Cra070cir1</strain>
    </source>
</reference>
<evidence type="ECO:0000256" key="3">
    <source>
        <dbReference type="ARBA" id="ARBA00022562"/>
    </source>
</evidence>
<evidence type="ECO:0000259" key="4">
    <source>
        <dbReference type="Pfam" id="PF00910"/>
    </source>
</evidence>
<dbReference type="Gene3D" id="3.40.50.300">
    <property type="entry name" value="P-loop containing nucleotide triphosphate hydrolases"/>
    <property type="match status" value="1"/>
</dbReference>
<dbReference type="InterPro" id="IPR000605">
    <property type="entry name" value="Helicase_SF3_ssDNA/RNA_vir"/>
</dbReference>
<dbReference type="InterPro" id="IPR027417">
    <property type="entry name" value="P-loop_NTPase"/>
</dbReference>
<evidence type="ECO:0000256" key="1">
    <source>
        <dbReference type="ARBA" id="ARBA00004147"/>
    </source>
</evidence>
<proteinExistence type="predicted"/>
<feature type="domain" description="Helicase superfamily 3 single-stranded DNA/RNA virus" evidence="4">
    <location>
        <begin position="107"/>
        <end position="192"/>
    </location>
</feature>
<name>A0A6M3YNX4_9VIRU</name>
<evidence type="ECO:0000256" key="2">
    <source>
        <dbReference type="ARBA" id="ARBA00014531"/>
    </source>
</evidence>
<dbReference type="GO" id="GO:0003724">
    <property type="term" value="F:RNA helicase activity"/>
    <property type="evidence" value="ECO:0007669"/>
    <property type="project" value="InterPro"/>
</dbReference>
<protein>
    <recommendedName>
        <fullName evidence="2">Replication-associated protein</fullName>
    </recommendedName>
</protein>
<dbReference type="Pfam" id="PF00910">
    <property type="entry name" value="RNA_helicase"/>
    <property type="match status" value="1"/>
</dbReference>
<dbReference type="GO" id="GO:0042025">
    <property type="term" value="C:host cell nucleus"/>
    <property type="evidence" value="ECO:0007669"/>
    <property type="project" value="UniProtKB-SubCell"/>
</dbReference>
<evidence type="ECO:0000313" key="5">
    <source>
        <dbReference type="EMBL" id="QJI53461.1"/>
    </source>
</evidence>
<accession>A0A6M3YNX4</accession>
<dbReference type="GO" id="GO:0003723">
    <property type="term" value="F:RNA binding"/>
    <property type="evidence" value="ECO:0007669"/>
    <property type="project" value="InterPro"/>
</dbReference>
<dbReference type="EMBL" id="MN928928">
    <property type="protein sequence ID" value="QJI53461.1"/>
    <property type="molecule type" value="Genomic_DNA"/>
</dbReference>
<comment type="subcellular location">
    <subcellularLocation>
        <location evidence="1">Host nucleus</location>
    </subcellularLocation>
</comment>
<keyword evidence="3" id="KW-1048">Host nucleus</keyword>